<name>A0A7C9VDV9_9HYPH</name>
<gene>
    <name evidence="1" type="ORF">G6N74_28525</name>
</gene>
<dbReference type="Proteomes" id="UP000481252">
    <property type="component" value="Unassembled WGS sequence"/>
</dbReference>
<proteinExistence type="predicted"/>
<evidence type="ECO:0000313" key="2">
    <source>
        <dbReference type="Proteomes" id="UP000481252"/>
    </source>
</evidence>
<keyword evidence="2" id="KW-1185">Reference proteome</keyword>
<comment type="caution">
    <text evidence="1">The sequence shown here is derived from an EMBL/GenBank/DDBJ whole genome shotgun (WGS) entry which is preliminary data.</text>
</comment>
<dbReference type="RefSeq" id="WP_165121377.1">
    <property type="nucleotide sequence ID" value="NZ_JAAKZG010000023.1"/>
</dbReference>
<reference evidence="1 2" key="1">
    <citation type="submission" date="2020-02" db="EMBL/GenBank/DDBJ databases">
        <title>Genome sequence of the type strain CGMCC 1.15528 of Mesorhizobium zhangyense.</title>
        <authorList>
            <person name="Gao J."/>
            <person name="Sun J."/>
        </authorList>
    </citation>
    <scope>NUCLEOTIDE SEQUENCE [LARGE SCALE GENOMIC DNA]</scope>
    <source>
        <strain evidence="1 2">CGMCC 1.15528</strain>
    </source>
</reference>
<dbReference type="AlphaFoldDB" id="A0A7C9VDV9"/>
<evidence type="ECO:0000313" key="1">
    <source>
        <dbReference type="EMBL" id="NGN45006.1"/>
    </source>
</evidence>
<protein>
    <submittedName>
        <fullName evidence="1">Uncharacterized protein</fullName>
    </submittedName>
</protein>
<accession>A0A7C9VDV9</accession>
<organism evidence="1 2">
    <name type="scientific">Mesorhizobium zhangyense</name>
    <dbReference type="NCBI Taxonomy" id="1776730"/>
    <lineage>
        <taxon>Bacteria</taxon>
        <taxon>Pseudomonadati</taxon>
        <taxon>Pseudomonadota</taxon>
        <taxon>Alphaproteobacteria</taxon>
        <taxon>Hyphomicrobiales</taxon>
        <taxon>Phyllobacteriaceae</taxon>
        <taxon>Mesorhizobium</taxon>
    </lineage>
</organism>
<dbReference type="EMBL" id="JAAKZG010000023">
    <property type="protein sequence ID" value="NGN45006.1"/>
    <property type="molecule type" value="Genomic_DNA"/>
</dbReference>
<sequence>MTKARSLILLFAFGVGLAGLLAFLGRYEPNLETKRLKNGEFLYLDKINLDSEWSNVCLSTSQELINRALISHDLPDCWQQEQVPIDTLYITFASKKEQCWKFSVDESGPVFGEDETRCFSKQEASSVIITRKGNKVHVESVK</sequence>